<evidence type="ECO:0000313" key="2">
    <source>
        <dbReference type="Proteomes" id="UP000190648"/>
    </source>
</evidence>
<accession>A0A1V4JTQ1</accession>
<comment type="caution">
    <text evidence="1">The sequence shown here is derived from an EMBL/GenBank/DDBJ whole genome shotgun (WGS) entry which is preliminary data.</text>
</comment>
<reference evidence="1 2" key="1">
    <citation type="submission" date="2016-02" db="EMBL/GenBank/DDBJ databases">
        <title>Band-tailed pigeon sequencing and assembly.</title>
        <authorList>
            <person name="Soares A.E."/>
            <person name="Novak B.J."/>
            <person name="Rice E.S."/>
            <person name="O'Connell B."/>
            <person name="Chang D."/>
            <person name="Weber S."/>
            <person name="Shapiro B."/>
        </authorList>
    </citation>
    <scope>NUCLEOTIDE SEQUENCE [LARGE SCALE GENOMIC DNA]</scope>
    <source>
        <strain evidence="1">BTP2013</strain>
        <tissue evidence="1">Blood</tissue>
    </source>
</reference>
<proteinExistence type="predicted"/>
<protein>
    <submittedName>
        <fullName evidence="1">Uncharacterized protein</fullName>
    </submittedName>
</protein>
<sequence length="96" mass="10327">MRAGKPAGHLPRRAAEASQQLQGSPFHGLFLRSSKASRPLVSYTKPSFALAAFLHLATSGASKLQCRWIMTAGELCCICKSPSYIKGTSEQSRCAD</sequence>
<evidence type="ECO:0000313" key="1">
    <source>
        <dbReference type="EMBL" id="OPJ75425.1"/>
    </source>
</evidence>
<gene>
    <name evidence="1" type="ORF">AV530_019834</name>
</gene>
<organism evidence="1 2">
    <name type="scientific">Patagioenas fasciata monilis</name>
    <dbReference type="NCBI Taxonomy" id="372326"/>
    <lineage>
        <taxon>Eukaryota</taxon>
        <taxon>Metazoa</taxon>
        <taxon>Chordata</taxon>
        <taxon>Craniata</taxon>
        <taxon>Vertebrata</taxon>
        <taxon>Euteleostomi</taxon>
        <taxon>Archelosauria</taxon>
        <taxon>Archosauria</taxon>
        <taxon>Dinosauria</taxon>
        <taxon>Saurischia</taxon>
        <taxon>Theropoda</taxon>
        <taxon>Coelurosauria</taxon>
        <taxon>Aves</taxon>
        <taxon>Neognathae</taxon>
        <taxon>Neoaves</taxon>
        <taxon>Columbimorphae</taxon>
        <taxon>Columbiformes</taxon>
        <taxon>Columbidae</taxon>
        <taxon>Patagioenas</taxon>
    </lineage>
</organism>
<dbReference type="Proteomes" id="UP000190648">
    <property type="component" value="Unassembled WGS sequence"/>
</dbReference>
<dbReference type="EMBL" id="LSYS01006356">
    <property type="protein sequence ID" value="OPJ75425.1"/>
    <property type="molecule type" value="Genomic_DNA"/>
</dbReference>
<keyword evidence="2" id="KW-1185">Reference proteome</keyword>
<dbReference type="AlphaFoldDB" id="A0A1V4JTQ1"/>
<name>A0A1V4JTQ1_PATFA</name>